<feature type="domain" description="Large ribosomal subunit protein uL2 C-terminal" evidence="4">
    <location>
        <begin position="33"/>
        <end position="126"/>
    </location>
</feature>
<dbReference type="SMART" id="SM01382">
    <property type="entry name" value="Ribosomal_L2_C"/>
    <property type="match status" value="1"/>
</dbReference>
<dbReference type="PANTHER" id="PTHR13691">
    <property type="entry name" value="RIBOSOMAL PROTEIN L2"/>
    <property type="match status" value="1"/>
</dbReference>
<accession>A0A397SC75</accession>
<dbReference type="InterPro" id="IPR022669">
    <property type="entry name" value="Ribosomal_uL2_C"/>
</dbReference>
<comment type="caution">
    <text evidence="5">The sequence shown here is derived from an EMBL/GenBank/DDBJ whole genome shotgun (WGS) entry which is preliminary data.</text>
</comment>
<evidence type="ECO:0000313" key="6">
    <source>
        <dbReference type="Proteomes" id="UP000265703"/>
    </source>
</evidence>
<evidence type="ECO:0000256" key="2">
    <source>
        <dbReference type="ARBA" id="ARBA00022980"/>
    </source>
</evidence>
<keyword evidence="3" id="KW-0687">Ribonucleoprotein</keyword>
<dbReference type="GO" id="GO:0003723">
    <property type="term" value="F:RNA binding"/>
    <property type="evidence" value="ECO:0007669"/>
    <property type="project" value="TreeGrafter"/>
</dbReference>
<name>A0A397SC75_9GLOM</name>
<dbReference type="InterPro" id="IPR002171">
    <property type="entry name" value="Ribosomal_uL2"/>
</dbReference>
<dbReference type="FunFam" id="2.30.30.30:FF:000001">
    <property type="entry name" value="50S ribosomal protein L2"/>
    <property type="match status" value="1"/>
</dbReference>
<dbReference type="InterPro" id="IPR008991">
    <property type="entry name" value="Translation_prot_SH3-like_sf"/>
</dbReference>
<dbReference type="PANTHER" id="PTHR13691:SF5">
    <property type="entry name" value="LARGE RIBOSOMAL SUBUNIT PROTEIN UL2M"/>
    <property type="match status" value="1"/>
</dbReference>
<evidence type="ECO:0000256" key="1">
    <source>
        <dbReference type="ARBA" id="ARBA00005636"/>
    </source>
</evidence>
<dbReference type="Proteomes" id="UP000265703">
    <property type="component" value="Unassembled WGS sequence"/>
</dbReference>
<dbReference type="SUPFAM" id="SSF50104">
    <property type="entry name" value="Translation proteins SH3-like domain"/>
    <property type="match status" value="1"/>
</dbReference>
<dbReference type="OrthoDB" id="268576at2759"/>
<sequence>MITKKEFFAFILAPGGLKVEDKIISGESEVVPIQVGNNLPLKFIPTGIPIHNIELKPKKGGQLIRSAGTSAEIVAKGIQRRGQEYCQVKLRSKTEYLILAACRATIGKVGNSEARLVRLGKAGRSR</sequence>
<gene>
    <name evidence="5" type="ORF">C1645_836711</name>
</gene>
<keyword evidence="2 5" id="KW-0689">Ribosomal protein</keyword>
<dbReference type="GO" id="GO:0002181">
    <property type="term" value="P:cytoplasmic translation"/>
    <property type="evidence" value="ECO:0007669"/>
    <property type="project" value="TreeGrafter"/>
</dbReference>
<evidence type="ECO:0000313" key="5">
    <source>
        <dbReference type="EMBL" id="RIA81617.1"/>
    </source>
</evidence>
<dbReference type="Pfam" id="PF03947">
    <property type="entry name" value="Ribosomal_L2_C"/>
    <property type="match status" value="1"/>
</dbReference>
<organism evidence="5 6">
    <name type="scientific">Glomus cerebriforme</name>
    <dbReference type="NCBI Taxonomy" id="658196"/>
    <lineage>
        <taxon>Eukaryota</taxon>
        <taxon>Fungi</taxon>
        <taxon>Fungi incertae sedis</taxon>
        <taxon>Mucoromycota</taxon>
        <taxon>Glomeromycotina</taxon>
        <taxon>Glomeromycetes</taxon>
        <taxon>Glomerales</taxon>
        <taxon>Glomeraceae</taxon>
        <taxon>Glomus</taxon>
    </lineage>
</organism>
<dbReference type="AlphaFoldDB" id="A0A397SC75"/>
<evidence type="ECO:0000256" key="3">
    <source>
        <dbReference type="ARBA" id="ARBA00023274"/>
    </source>
</evidence>
<dbReference type="GO" id="GO:0005840">
    <property type="term" value="C:ribosome"/>
    <property type="evidence" value="ECO:0007669"/>
    <property type="project" value="UniProtKB-KW"/>
</dbReference>
<dbReference type="STRING" id="658196.A0A397SC75"/>
<reference evidence="5 6" key="1">
    <citation type="submission" date="2018-06" db="EMBL/GenBank/DDBJ databases">
        <title>Comparative genomics reveals the genomic features of Rhizophagus irregularis, R. cerebriforme, R. diaphanum and Gigaspora rosea, and their symbiotic lifestyle signature.</title>
        <authorList>
            <person name="Morin E."/>
            <person name="San Clemente H."/>
            <person name="Chen E.C.H."/>
            <person name="De La Providencia I."/>
            <person name="Hainaut M."/>
            <person name="Kuo A."/>
            <person name="Kohler A."/>
            <person name="Murat C."/>
            <person name="Tang N."/>
            <person name="Roy S."/>
            <person name="Loubradou J."/>
            <person name="Henrissat B."/>
            <person name="Grigoriev I.V."/>
            <person name="Corradi N."/>
            <person name="Roux C."/>
            <person name="Martin F.M."/>
        </authorList>
    </citation>
    <scope>NUCLEOTIDE SEQUENCE [LARGE SCALE GENOMIC DNA]</scope>
    <source>
        <strain evidence="5 6">DAOM 227022</strain>
    </source>
</reference>
<protein>
    <submittedName>
        <fullName evidence="5">50S ribosomal protein L2</fullName>
    </submittedName>
</protein>
<dbReference type="EMBL" id="QKYT01000769">
    <property type="protein sequence ID" value="RIA81617.1"/>
    <property type="molecule type" value="Genomic_DNA"/>
</dbReference>
<dbReference type="InterPro" id="IPR014722">
    <property type="entry name" value="Rib_uL2_dom2"/>
</dbReference>
<proteinExistence type="inferred from homology"/>
<evidence type="ECO:0000259" key="4">
    <source>
        <dbReference type="SMART" id="SM01382"/>
    </source>
</evidence>
<dbReference type="GO" id="GO:1990904">
    <property type="term" value="C:ribonucleoprotein complex"/>
    <property type="evidence" value="ECO:0007669"/>
    <property type="project" value="UniProtKB-KW"/>
</dbReference>
<dbReference type="GO" id="GO:0003735">
    <property type="term" value="F:structural constituent of ribosome"/>
    <property type="evidence" value="ECO:0007669"/>
    <property type="project" value="InterPro"/>
</dbReference>
<keyword evidence="6" id="KW-1185">Reference proteome</keyword>
<comment type="similarity">
    <text evidence="1">Belongs to the universal ribosomal protein uL2 family.</text>
</comment>
<dbReference type="Gene3D" id="2.30.30.30">
    <property type="match status" value="1"/>
</dbReference>